<dbReference type="InterPro" id="IPR005569">
    <property type="entry name" value="Arc_DNA-bd_dom"/>
</dbReference>
<evidence type="ECO:0000313" key="3">
    <source>
        <dbReference type="Proteomes" id="UP000464644"/>
    </source>
</evidence>
<accession>A0ABX6HDE3</accession>
<dbReference type="InterPro" id="IPR013321">
    <property type="entry name" value="Arc_rbn_hlx_hlx"/>
</dbReference>
<protein>
    <submittedName>
        <fullName evidence="2">Arc family DNA-binding protein</fullName>
    </submittedName>
</protein>
<dbReference type="Proteomes" id="UP000464644">
    <property type="component" value="Chromosome"/>
</dbReference>
<name>A0ABX6HDE3_9PSED</name>
<dbReference type="GO" id="GO:0003677">
    <property type="term" value="F:DNA binding"/>
    <property type="evidence" value="ECO:0007669"/>
    <property type="project" value="UniProtKB-KW"/>
</dbReference>
<dbReference type="Gene3D" id="1.10.1220.10">
    <property type="entry name" value="Met repressor-like"/>
    <property type="match status" value="1"/>
</dbReference>
<dbReference type="RefSeq" id="WP_080265953.1">
    <property type="nucleotide sequence ID" value="NZ_CP047265.1"/>
</dbReference>
<dbReference type="Pfam" id="PF03869">
    <property type="entry name" value="Arc"/>
    <property type="match status" value="1"/>
</dbReference>
<evidence type="ECO:0000259" key="1">
    <source>
        <dbReference type="Pfam" id="PF03869"/>
    </source>
</evidence>
<dbReference type="EMBL" id="CP047265">
    <property type="protein sequence ID" value="QHF03344.1"/>
    <property type="molecule type" value="Genomic_DNA"/>
</dbReference>
<dbReference type="InterPro" id="IPR010985">
    <property type="entry name" value="Ribbon_hlx_hlx"/>
</dbReference>
<keyword evidence="2" id="KW-0238">DNA-binding</keyword>
<reference evidence="2 3" key="1">
    <citation type="journal article" date="2014" name="Genome Announc.">
        <title>Draft Genome Sequences of a Phylogenetically Diverse Suite of Pseudomonas syringae Strains from Multiple Source Populations.</title>
        <authorList>
            <person name="Baltrus D.A."/>
            <person name="Yourstone S."/>
            <person name="Lind A."/>
            <person name="Guilbaud C."/>
            <person name="Sands D.C."/>
            <person name="Jones C.D."/>
            <person name="Morris C.E."/>
            <person name="Dangl J.L."/>
        </authorList>
    </citation>
    <scope>NUCLEOTIDE SEQUENCE [LARGE SCALE GENOMIC DNA]</scope>
    <source>
        <strain evidence="2 3">CC1524</strain>
    </source>
</reference>
<gene>
    <name evidence="2" type="ORF">N015_13370</name>
</gene>
<feature type="domain" description="Arc-like DNA binding" evidence="1">
    <location>
        <begin position="3"/>
        <end position="41"/>
    </location>
</feature>
<organism evidence="2 3">
    <name type="scientific">Pseudomonas asturiensis</name>
    <dbReference type="NCBI Taxonomy" id="1190415"/>
    <lineage>
        <taxon>Bacteria</taxon>
        <taxon>Pseudomonadati</taxon>
        <taxon>Pseudomonadota</taxon>
        <taxon>Gammaproteobacteria</taxon>
        <taxon>Pseudomonadales</taxon>
        <taxon>Pseudomonadaceae</taxon>
        <taxon>Pseudomonas</taxon>
    </lineage>
</organism>
<evidence type="ECO:0000313" key="2">
    <source>
        <dbReference type="EMBL" id="QHF03344.1"/>
    </source>
</evidence>
<dbReference type="SUPFAM" id="SSF47598">
    <property type="entry name" value="Ribbon-helix-helix"/>
    <property type="match status" value="1"/>
</dbReference>
<proteinExistence type="predicted"/>
<sequence length="50" mass="5846">MSEQARTQVRFPGELMAWLKQQARDQNRSMNAQLVEIIQQAKGKTKNERT</sequence>
<keyword evidence="3" id="KW-1185">Reference proteome</keyword>